<dbReference type="SUPFAM" id="SSF51735">
    <property type="entry name" value="NAD(P)-binding Rossmann-fold domains"/>
    <property type="match status" value="1"/>
</dbReference>
<dbReference type="EC" id="1.1.1.86" evidence="11"/>
<dbReference type="InterPro" id="IPR036291">
    <property type="entry name" value="NAD(P)-bd_dom_sf"/>
</dbReference>
<comment type="caution">
    <text evidence="11">Lacks conserved residue(s) required for the propagation of feature annotation.</text>
</comment>
<dbReference type="Pfam" id="PF01450">
    <property type="entry name" value="KARI_C"/>
    <property type="match status" value="1"/>
</dbReference>
<comment type="pathway">
    <text evidence="3 11">Amino-acid biosynthesis; L-isoleucine biosynthesis; L-isoleucine from 2-oxobutanoate: step 2/4.</text>
</comment>
<comment type="catalytic activity">
    <reaction evidence="11">
        <text>(2R,3R)-2,3-dihydroxy-3-methylpentanoate + NADP(+) = (S)-2-ethyl-2-hydroxy-3-oxobutanoate + NADPH + H(+)</text>
        <dbReference type="Rhea" id="RHEA:13493"/>
        <dbReference type="ChEBI" id="CHEBI:15378"/>
        <dbReference type="ChEBI" id="CHEBI:49256"/>
        <dbReference type="ChEBI" id="CHEBI:49258"/>
        <dbReference type="ChEBI" id="CHEBI:57783"/>
        <dbReference type="ChEBI" id="CHEBI:58349"/>
        <dbReference type="EC" id="1.1.1.86"/>
    </reaction>
</comment>
<accession>A0ABT5HN23</accession>
<dbReference type="PANTHER" id="PTHR21371">
    <property type="entry name" value="KETOL-ACID REDUCTOISOMERASE, MITOCHONDRIAL"/>
    <property type="match status" value="1"/>
</dbReference>
<evidence type="ECO:0000256" key="6">
    <source>
        <dbReference type="ARBA" id="ARBA00022723"/>
    </source>
</evidence>
<feature type="binding site" evidence="11 12">
    <location>
        <position position="197"/>
    </location>
    <ligand>
        <name>Mg(2+)</name>
        <dbReference type="ChEBI" id="CHEBI:18420"/>
        <label>1</label>
    </ligand>
</feature>
<gene>
    <name evidence="11 15" type="primary">ilvC</name>
    <name evidence="15" type="ORF">PQU98_15970</name>
</gene>
<feature type="domain" description="KARI N-terminal Rossmann" evidence="13">
    <location>
        <begin position="3"/>
        <end position="184"/>
    </location>
</feature>
<evidence type="ECO:0000313" key="16">
    <source>
        <dbReference type="Proteomes" id="UP001218579"/>
    </source>
</evidence>
<comment type="similarity">
    <text evidence="4 11 12">Belongs to the ketol-acid reductoisomerase family.</text>
</comment>
<feature type="binding site" evidence="11 12">
    <location>
        <position position="193"/>
    </location>
    <ligand>
        <name>Mg(2+)</name>
        <dbReference type="ChEBI" id="CHEBI:18420"/>
        <label>1</label>
    </ligand>
</feature>
<dbReference type="InterPro" id="IPR008927">
    <property type="entry name" value="6-PGluconate_DH-like_C_sf"/>
</dbReference>
<feature type="domain" description="KARI C-terminal knotted" evidence="14">
    <location>
        <begin position="185"/>
        <end position="333"/>
    </location>
</feature>
<feature type="binding site" evidence="11 12">
    <location>
        <position position="233"/>
    </location>
    <ligand>
        <name>Mg(2+)</name>
        <dbReference type="ChEBI" id="CHEBI:18420"/>
        <label>2</label>
    </ligand>
</feature>
<dbReference type="PANTHER" id="PTHR21371:SF1">
    <property type="entry name" value="KETOL-ACID REDUCTOISOMERASE, MITOCHONDRIAL"/>
    <property type="match status" value="1"/>
</dbReference>
<keyword evidence="8 11" id="KW-0560">Oxidoreductase</keyword>
<feature type="binding site" evidence="11">
    <location>
        <position position="136"/>
    </location>
    <ligand>
        <name>NADP(+)</name>
        <dbReference type="ChEBI" id="CHEBI:58349"/>
    </ligand>
</feature>
<dbReference type="NCBIfam" id="TIGR00465">
    <property type="entry name" value="ilvC"/>
    <property type="match status" value="1"/>
</dbReference>
<comment type="function">
    <text evidence="1 11">Involved in the biosynthesis of branched-chain amino acids (BCAA). Catalyzes an alkyl-migration followed by a ketol-acid reduction of (S)-2-acetolactate (S2AL) to yield (R)-2,3-dihydroxy-isovalerate. In the isomerase reaction, S2AL is rearranged via a Mg-dependent methyl migration to produce 3-hydroxy-3-methyl-2-ketobutyrate (HMKB). In the reductase reaction, this 2-ketoacid undergoes a metal-dependent reduction by NADPH to yield (R)-2,3-dihydroxy-isovalerate.</text>
</comment>
<feature type="binding site" evidence="11">
    <location>
        <position position="50"/>
    </location>
    <ligand>
        <name>NADP(+)</name>
        <dbReference type="ChEBI" id="CHEBI:58349"/>
    </ligand>
</feature>
<feature type="binding site" evidence="11">
    <location>
        <position position="53"/>
    </location>
    <ligand>
        <name>NADP(+)</name>
        <dbReference type="ChEBI" id="CHEBI:58349"/>
    </ligand>
</feature>
<keyword evidence="6 11" id="KW-0479">Metal-binding</keyword>
<dbReference type="Proteomes" id="UP001218579">
    <property type="component" value="Unassembled WGS sequence"/>
</dbReference>
<dbReference type="Gene3D" id="6.10.240.10">
    <property type="match status" value="1"/>
</dbReference>
<evidence type="ECO:0000256" key="9">
    <source>
        <dbReference type="ARBA" id="ARBA00023304"/>
    </source>
</evidence>
<evidence type="ECO:0000256" key="8">
    <source>
        <dbReference type="ARBA" id="ARBA00023002"/>
    </source>
</evidence>
<dbReference type="InterPro" id="IPR013116">
    <property type="entry name" value="KARI_N"/>
</dbReference>
<dbReference type="GO" id="GO:0004455">
    <property type="term" value="F:ketol-acid reductoisomerase activity"/>
    <property type="evidence" value="ECO:0007669"/>
    <property type="project" value="UniProtKB-EC"/>
</dbReference>
<dbReference type="PROSITE" id="PS51850">
    <property type="entry name" value="KARI_N"/>
    <property type="match status" value="1"/>
</dbReference>
<comment type="cofactor">
    <cofactor evidence="11">
        <name>Mg(2+)</name>
        <dbReference type="ChEBI" id="CHEBI:18420"/>
    </cofactor>
    <text evidence="11">Binds 2 magnesium ions per subunit.</text>
</comment>
<feature type="binding site" evidence="11">
    <location>
        <begin position="26"/>
        <end position="29"/>
    </location>
    <ligand>
        <name>NADP(+)</name>
        <dbReference type="ChEBI" id="CHEBI:58349"/>
    </ligand>
</feature>
<feature type="binding site" evidence="11">
    <location>
        <position position="55"/>
    </location>
    <ligand>
        <name>NADP(+)</name>
        <dbReference type="ChEBI" id="CHEBI:58349"/>
    </ligand>
</feature>
<dbReference type="InterPro" id="IPR014359">
    <property type="entry name" value="KARI_prok"/>
</dbReference>
<name>A0ABT5HN23_9CAUL</name>
<evidence type="ECO:0000256" key="12">
    <source>
        <dbReference type="PROSITE-ProRule" id="PRU01198"/>
    </source>
</evidence>
<evidence type="ECO:0000256" key="3">
    <source>
        <dbReference type="ARBA" id="ARBA00004885"/>
    </source>
</evidence>
<keyword evidence="7 11" id="KW-0460">Magnesium</keyword>
<organism evidence="15 16">
    <name type="scientific">Asticcacaulis machinosus</name>
    <dbReference type="NCBI Taxonomy" id="2984211"/>
    <lineage>
        <taxon>Bacteria</taxon>
        <taxon>Pseudomonadati</taxon>
        <taxon>Pseudomonadota</taxon>
        <taxon>Alphaproteobacteria</taxon>
        <taxon>Caulobacterales</taxon>
        <taxon>Caulobacteraceae</taxon>
        <taxon>Asticcacaulis</taxon>
    </lineage>
</organism>
<dbReference type="Gene3D" id="3.40.50.720">
    <property type="entry name" value="NAD(P)-binding Rossmann-like Domain"/>
    <property type="match status" value="1"/>
</dbReference>
<keyword evidence="16" id="KW-1185">Reference proteome</keyword>
<feature type="binding site" evidence="11 12">
    <location>
        <position position="229"/>
    </location>
    <ligand>
        <name>Mg(2+)</name>
        <dbReference type="ChEBI" id="CHEBI:18420"/>
        <label>2</label>
    </ligand>
</feature>
<dbReference type="EMBL" id="JAQQKV010000004">
    <property type="protein sequence ID" value="MDC7677641.1"/>
    <property type="molecule type" value="Genomic_DNA"/>
</dbReference>
<reference evidence="15 16" key="1">
    <citation type="submission" date="2023-01" db="EMBL/GenBank/DDBJ databases">
        <title>Novel species of the genus Asticcacaulis isolated from rivers.</title>
        <authorList>
            <person name="Lu H."/>
        </authorList>
    </citation>
    <scope>NUCLEOTIDE SEQUENCE [LARGE SCALE GENOMIC DNA]</scope>
    <source>
        <strain evidence="15 16">LKC15W</strain>
    </source>
</reference>
<evidence type="ECO:0000259" key="13">
    <source>
        <dbReference type="PROSITE" id="PS51850"/>
    </source>
</evidence>
<dbReference type="RefSeq" id="WP_272745962.1">
    <property type="nucleotide sequence ID" value="NZ_JAQQKV010000004.1"/>
</dbReference>
<keyword evidence="11" id="KW-0521">NADP</keyword>
<protein>
    <recommendedName>
        <fullName evidence="11">Ketol-acid reductoisomerase (NADP(+))</fullName>
        <shortName evidence="11">KARI</shortName>
        <ecNumber evidence="11">1.1.1.86</ecNumber>
    </recommendedName>
    <alternativeName>
        <fullName evidence="11">Acetohydroxy-acid isomeroreductase</fullName>
        <shortName evidence="11">AHIR</shortName>
    </alternativeName>
    <alternativeName>
        <fullName evidence="11">Alpha-keto-beta-hydroxylacyl reductoisomerase</fullName>
    </alternativeName>
</protein>
<evidence type="ECO:0000256" key="10">
    <source>
        <dbReference type="ARBA" id="ARBA00049021"/>
    </source>
</evidence>
<comment type="caution">
    <text evidence="15">The sequence shown here is derived from an EMBL/GenBank/DDBJ whole genome shotgun (WGS) entry which is preliminary data.</text>
</comment>
<evidence type="ECO:0000256" key="4">
    <source>
        <dbReference type="ARBA" id="ARBA00010318"/>
    </source>
</evidence>
<evidence type="ECO:0000256" key="7">
    <source>
        <dbReference type="ARBA" id="ARBA00022842"/>
    </source>
</evidence>
<dbReference type="PIRSF" id="PIRSF000116">
    <property type="entry name" value="IlvC_gammaproteo"/>
    <property type="match status" value="1"/>
</dbReference>
<evidence type="ECO:0000256" key="11">
    <source>
        <dbReference type="HAMAP-Rule" id="MF_00435"/>
    </source>
</evidence>
<dbReference type="PROSITE" id="PS51851">
    <property type="entry name" value="KARI_C"/>
    <property type="match status" value="1"/>
</dbReference>
<dbReference type="InterPro" id="IPR013023">
    <property type="entry name" value="KARI"/>
</dbReference>
<proteinExistence type="inferred from homology"/>
<feature type="active site" evidence="11">
    <location>
        <position position="110"/>
    </location>
</feature>
<dbReference type="NCBIfam" id="NF004017">
    <property type="entry name" value="PRK05479.1"/>
    <property type="match status" value="1"/>
</dbReference>
<evidence type="ECO:0000256" key="1">
    <source>
        <dbReference type="ARBA" id="ARBA00002172"/>
    </source>
</evidence>
<evidence type="ECO:0000256" key="2">
    <source>
        <dbReference type="ARBA" id="ARBA00004864"/>
    </source>
</evidence>
<feature type="binding site" evidence="11 12">
    <location>
        <position position="254"/>
    </location>
    <ligand>
        <name>substrate</name>
    </ligand>
</feature>
<evidence type="ECO:0000256" key="5">
    <source>
        <dbReference type="ARBA" id="ARBA00022605"/>
    </source>
</evidence>
<evidence type="ECO:0000313" key="15">
    <source>
        <dbReference type="EMBL" id="MDC7677641.1"/>
    </source>
</evidence>
<comment type="pathway">
    <text evidence="2 11">Amino-acid biosynthesis; L-valine biosynthesis; L-valine from pyruvate: step 2/4.</text>
</comment>
<dbReference type="InterPro" id="IPR000506">
    <property type="entry name" value="KARI_C"/>
</dbReference>
<keyword evidence="5 11" id="KW-0028">Amino-acid biosynthesis</keyword>
<sequence length="333" mass="35397">MPLPVYHDRDCDLSLIQNKRVLIIGYGSQGRTHALNARDSGVTDIRVALKPDSATRAKAAADGFEVVTVADGVAWAEVIVVLTSDEAHQSLFRDEIAPNLSAGQALIFAHGLSVNFGLVTPPADVDVILVSPKGIGPRIRDIYVEGQGVFCLFGVHQDASGSAKTIGLSYAAALGCGRKGILETTFKDECESDLFGEQVVLCGGTRELVQAAFQTLVDAGYPAEVAWFETCYELKLVVDLLFERGMSGGFEKISNTAEYGAYLTGPRVIGDASKAAMQGVLKDVQSGDFVRTLMADYNAGSPDLLARRAALTDNGLDQTKGYLDGVAKPHLPA</sequence>
<evidence type="ECO:0000259" key="14">
    <source>
        <dbReference type="PROSITE" id="PS51851"/>
    </source>
</evidence>
<dbReference type="HAMAP" id="MF_00435">
    <property type="entry name" value="IlvC"/>
    <property type="match status" value="1"/>
</dbReference>
<dbReference type="Pfam" id="PF07991">
    <property type="entry name" value="KARI_N"/>
    <property type="match status" value="1"/>
</dbReference>
<feature type="binding site" evidence="11 12">
    <location>
        <position position="193"/>
    </location>
    <ligand>
        <name>Mg(2+)</name>
        <dbReference type="ChEBI" id="CHEBI:18420"/>
        <label>2</label>
    </ligand>
</feature>
<comment type="catalytic activity">
    <reaction evidence="10 11">
        <text>(2R)-2,3-dihydroxy-3-methylbutanoate + NADP(+) = (2S)-2-acetolactate + NADPH + H(+)</text>
        <dbReference type="Rhea" id="RHEA:22068"/>
        <dbReference type="ChEBI" id="CHEBI:15378"/>
        <dbReference type="ChEBI" id="CHEBI:49072"/>
        <dbReference type="ChEBI" id="CHEBI:57783"/>
        <dbReference type="ChEBI" id="CHEBI:58349"/>
        <dbReference type="ChEBI" id="CHEBI:58476"/>
        <dbReference type="EC" id="1.1.1.86"/>
    </reaction>
</comment>
<dbReference type="SUPFAM" id="SSF48179">
    <property type="entry name" value="6-phosphogluconate dehydrogenase C-terminal domain-like"/>
    <property type="match status" value="1"/>
</dbReference>
<keyword evidence="9 11" id="KW-0100">Branched-chain amino acid biosynthesis</keyword>